<dbReference type="Pfam" id="PF04634">
    <property type="entry name" value="YezG-like"/>
    <property type="match status" value="1"/>
</dbReference>
<organism evidence="1 2">
    <name type="scientific">Paenibacillus amylolyticus</name>
    <dbReference type="NCBI Taxonomy" id="1451"/>
    <lineage>
        <taxon>Bacteria</taxon>
        <taxon>Bacillati</taxon>
        <taxon>Bacillota</taxon>
        <taxon>Bacilli</taxon>
        <taxon>Bacillales</taxon>
        <taxon>Paenibacillaceae</taxon>
        <taxon>Paenibacillus</taxon>
    </lineage>
</organism>
<dbReference type="SUPFAM" id="SSF160424">
    <property type="entry name" value="BH3703-like"/>
    <property type="match status" value="1"/>
</dbReference>
<dbReference type="EMBL" id="JAVDTR010000011">
    <property type="protein sequence ID" value="MDR6725545.1"/>
    <property type="molecule type" value="Genomic_DNA"/>
</dbReference>
<protein>
    <submittedName>
        <fullName evidence="1">Uncharacterized protein (TIGR01741 family)</fullName>
    </submittedName>
</protein>
<evidence type="ECO:0000313" key="1">
    <source>
        <dbReference type="EMBL" id="MDR6725545.1"/>
    </source>
</evidence>
<proteinExistence type="predicted"/>
<dbReference type="AlphaFoldDB" id="A0AAP5H5E2"/>
<accession>A0AAP5H5E2</accession>
<dbReference type="InterPro" id="IPR006728">
    <property type="entry name" value="YezG-like"/>
</dbReference>
<dbReference type="Proteomes" id="UP001254832">
    <property type="component" value="Unassembled WGS sequence"/>
</dbReference>
<dbReference type="Gene3D" id="3.30.500.20">
    <property type="entry name" value="BH3703-like domains"/>
    <property type="match status" value="1"/>
</dbReference>
<dbReference type="InterPro" id="IPR036170">
    <property type="entry name" value="YezG-like_sf"/>
</dbReference>
<dbReference type="RefSeq" id="WP_056695827.1">
    <property type="nucleotide sequence ID" value="NZ_JAVDTR010000011.1"/>
</dbReference>
<reference evidence="1" key="1">
    <citation type="submission" date="2023-07" db="EMBL/GenBank/DDBJ databases">
        <title>Sorghum-associated microbial communities from plants grown in Nebraska, USA.</title>
        <authorList>
            <person name="Schachtman D."/>
        </authorList>
    </citation>
    <scope>NUCLEOTIDE SEQUENCE</scope>
    <source>
        <strain evidence="1">BE80</strain>
    </source>
</reference>
<gene>
    <name evidence="1" type="ORF">J2W91_004044</name>
</gene>
<name>A0AAP5H5E2_PAEAM</name>
<comment type="caution">
    <text evidence="1">The sequence shown here is derived from an EMBL/GenBank/DDBJ whole genome shotgun (WGS) entry which is preliminary data.</text>
</comment>
<dbReference type="NCBIfam" id="TIGR01741">
    <property type="entry name" value="staph_tand_hypo"/>
    <property type="match status" value="1"/>
</dbReference>
<evidence type="ECO:0000313" key="2">
    <source>
        <dbReference type="Proteomes" id="UP001254832"/>
    </source>
</evidence>
<sequence length="162" mass="19771">MEETLNHLYRQIAETVNEMIPEGWKKFYFYAQVSDDGGGTYFYYQPETEPDRYEHSLEIPFKYQVNEREFKLNKRKLLSLAEELRELFQEEGQELWYSFTLILDISGSLKVHFDYTNWFDTNYSFSDQLIIWKYKYLKEYPQDVDLQNLIARYTEEFPDNPI</sequence>